<gene>
    <name evidence="3" type="ORF">Pla22_06510</name>
</gene>
<protein>
    <submittedName>
        <fullName evidence="3">Uncharacterized protein</fullName>
    </submittedName>
</protein>
<evidence type="ECO:0000313" key="3">
    <source>
        <dbReference type="EMBL" id="TWT53023.1"/>
    </source>
</evidence>
<keyword evidence="4" id="KW-1185">Reference proteome</keyword>
<evidence type="ECO:0000256" key="1">
    <source>
        <dbReference type="SAM" id="MobiDB-lite"/>
    </source>
</evidence>
<evidence type="ECO:0000256" key="2">
    <source>
        <dbReference type="SAM" id="Phobius"/>
    </source>
</evidence>
<organism evidence="3 4">
    <name type="scientific">Rubripirellula amarantea</name>
    <dbReference type="NCBI Taxonomy" id="2527999"/>
    <lineage>
        <taxon>Bacteria</taxon>
        <taxon>Pseudomonadati</taxon>
        <taxon>Planctomycetota</taxon>
        <taxon>Planctomycetia</taxon>
        <taxon>Pirellulales</taxon>
        <taxon>Pirellulaceae</taxon>
        <taxon>Rubripirellula</taxon>
    </lineage>
</organism>
<sequence length="710" mass="76595">MPTTPTETIALNVEDFRRLGVRTNEFRLSVIRSAAARSAHTLAEQQLASPSEQVERQLSRVVTSAYRLMDPRQRSNPHQRAYVGRILPNTLHVAGKTRFSEEQFLAASALLLAGRPPGFTPESAFRVDGASSFQAGFDSVSDSDEDDDSSEELWRITLSDDDLLSASPLSRKFRRARHRLVGPWLAFAMGGLLIGSLLGVASIRRSVSFVLLESRSTNLQSKDPAEMAQPKLESGVSEVVKTSIDASAISVSTSIDSSIVGAQERESLDIEVLDAASSATESSELSDPMLASVDASASDDAMAPLDKVAGPSVHQEPAPPTAAPLSIGVMNPAVAPVIAGKGPVIASPGPTEIPTEAAAAIASPSMDNVPVNGLATDRSNSDVIVDLEKQLSSQSSSAAPGENDLASVANVGSLDRNNSLEIPMASDNAEIMQGDYLPDPFAGFDSFDQESEEPVTPMEGSESDLIGSESVVVESREAISVELDSRNADQSLADAYEQLQSVLNLPEEHDQYLSEGVQLFERVFANDSLEAAAQIHAAMQRSLPLASDFSLASVVNQNADTLKVCERLSKSYRRVMERDGMISMVDTSTEEAPLLGRYLCLMLRNWSDGLSFLDQASDPKIASVARQEISLIKQVDAVADLQKDWLSVALRWEKVAERLDGRVRDSVRLHAIDILNRVHDSSEGLERLEASRRIDAIEELLPPHLTVSNR</sequence>
<keyword evidence="2" id="KW-1133">Transmembrane helix</keyword>
<feature type="region of interest" description="Disordered" evidence="1">
    <location>
        <begin position="446"/>
        <end position="466"/>
    </location>
</feature>
<dbReference type="RefSeq" id="WP_146513308.1">
    <property type="nucleotide sequence ID" value="NZ_SJPI01000001.1"/>
</dbReference>
<keyword evidence="2" id="KW-0812">Transmembrane</keyword>
<name>A0A5C5WSG1_9BACT</name>
<proteinExistence type="predicted"/>
<dbReference type="EMBL" id="SJPI01000001">
    <property type="protein sequence ID" value="TWT53023.1"/>
    <property type="molecule type" value="Genomic_DNA"/>
</dbReference>
<reference evidence="3 4" key="1">
    <citation type="submission" date="2019-02" db="EMBL/GenBank/DDBJ databases">
        <title>Deep-cultivation of Planctomycetes and their phenomic and genomic characterization uncovers novel biology.</title>
        <authorList>
            <person name="Wiegand S."/>
            <person name="Jogler M."/>
            <person name="Boedeker C."/>
            <person name="Pinto D."/>
            <person name="Vollmers J."/>
            <person name="Rivas-Marin E."/>
            <person name="Kohn T."/>
            <person name="Peeters S.H."/>
            <person name="Heuer A."/>
            <person name="Rast P."/>
            <person name="Oberbeckmann S."/>
            <person name="Bunk B."/>
            <person name="Jeske O."/>
            <person name="Meyerdierks A."/>
            <person name="Storesund J.E."/>
            <person name="Kallscheuer N."/>
            <person name="Luecker S."/>
            <person name="Lage O.M."/>
            <person name="Pohl T."/>
            <person name="Merkel B.J."/>
            <person name="Hornburger P."/>
            <person name="Mueller R.-W."/>
            <person name="Bruemmer F."/>
            <person name="Labrenz M."/>
            <person name="Spormann A.M."/>
            <person name="Op Den Camp H."/>
            <person name="Overmann J."/>
            <person name="Amann R."/>
            <person name="Jetten M.S.M."/>
            <person name="Mascher T."/>
            <person name="Medema M.H."/>
            <person name="Devos D.P."/>
            <person name="Kaster A.-K."/>
            <person name="Ovreas L."/>
            <person name="Rohde M."/>
            <person name="Galperin M.Y."/>
            <person name="Jogler C."/>
        </authorList>
    </citation>
    <scope>NUCLEOTIDE SEQUENCE [LARGE SCALE GENOMIC DNA]</scope>
    <source>
        <strain evidence="3 4">Pla22</strain>
    </source>
</reference>
<feature type="transmembrane region" description="Helical" evidence="2">
    <location>
        <begin position="180"/>
        <end position="203"/>
    </location>
</feature>
<comment type="caution">
    <text evidence="3">The sequence shown here is derived from an EMBL/GenBank/DDBJ whole genome shotgun (WGS) entry which is preliminary data.</text>
</comment>
<accession>A0A5C5WSG1</accession>
<evidence type="ECO:0000313" key="4">
    <source>
        <dbReference type="Proteomes" id="UP000316598"/>
    </source>
</evidence>
<dbReference type="OrthoDB" id="264178at2"/>
<keyword evidence="2" id="KW-0472">Membrane</keyword>
<dbReference type="AlphaFoldDB" id="A0A5C5WSG1"/>
<dbReference type="Proteomes" id="UP000316598">
    <property type="component" value="Unassembled WGS sequence"/>
</dbReference>